<sequence length="615" mass="70132">MRILFIFCIIQVGDCQFPLNTLVNVTVSLLNHYHSTCVYLLHSRLQHGSLSVTYLKTLIQRGNFYTATLSMERNVEALDGSTCRGNSPLYVFLDSDESSQRYLEQVSVASSLLSGRWLMFISIASIEDFFFKIKMPYDCEFLVVRPVNKEQKGGIKLSLMEVYQDHPTKVPQQHPVAHWTTTGGFVWTATPLLQRRANLHGISLRVGVNSEDLPMAQSKCSVNKDEFCIIHYKIWKILENKLNFKSEFYGPVQGGHVSNTGNISLDGVPTMLLSDQVDVGISIFAMTSIRQKYIDYISVLFSVKIATYIKKQVVSSSRWNYILEPFSTEFWWVVATLLIVFIFLLSATWYVDPRQGTHRSIESFNVYNSWIQILGIFCQQGHPTTPQSWPCRLVYITAYITFVILFAAYAAIFISFLAVQRYKMPFSDFQGILDIGTYGFCIPAIPVYTSMFEEATDPVLKQIYKTFIAPNTNSFPGSVLECMKRVCDEKTYVATVDSDEKRLYSDKLSCKLTAVPNAFFWVPASYIITKKSPYKKIFGHHTENLRRSGILKKLKENLFPVPTNNIETSNSQATLTDVLPILIILVFGFLASMFCLLVEICFLRLRNYFTNQIVG</sequence>
<proteinExistence type="inferred from homology"/>
<gene>
    <name evidence="12" type="ORF">L798_14016</name>
</gene>
<evidence type="ECO:0000256" key="4">
    <source>
        <dbReference type="ARBA" id="ARBA00022692"/>
    </source>
</evidence>
<dbReference type="eggNOG" id="KOG1052">
    <property type="taxonomic scope" value="Eukaryota"/>
</dbReference>
<feature type="signal peptide" evidence="10">
    <location>
        <begin position="1"/>
        <end position="15"/>
    </location>
</feature>
<evidence type="ECO:0000256" key="8">
    <source>
        <dbReference type="ARBA" id="ARBA00023180"/>
    </source>
</evidence>
<dbReference type="EMBL" id="KK853098">
    <property type="protein sequence ID" value="KDR11384.1"/>
    <property type="molecule type" value="Genomic_DNA"/>
</dbReference>
<feature type="transmembrane region" description="Helical" evidence="9">
    <location>
        <begin position="330"/>
        <end position="351"/>
    </location>
</feature>
<evidence type="ECO:0000256" key="7">
    <source>
        <dbReference type="ARBA" id="ARBA00023170"/>
    </source>
</evidence>
<keyword evidence="5 9" id="KW-1133">Transmembrane helix</keyword>
<keyword evidence="7" id="KW-0675">Receptor</keyword>
<evidence type="ECO:0000256" key="9">
    <source>
        <dbReference type="SAM" id="Phobius"/>
    </source>
</evidence>
<feature type="domain" description="Ionotropic glutamate receptor C-terminal" evidence="11">
    <location>
        <begin position="328"/>
        <end position="432"/>
    </location>
</feature>
<keyword evidence="4 9" id="KW-0812">Transmembrane</keyword>
<name>A0A067QYM0_ZOONE</name>
<dbReference type="Gene3D" id="1.10.287.70">
    <property type="match status" value="1"/>
</dbReference>
<dbReference type="Proteomes" id="UP000027135">
    <property type="component" value="Unassembled WGS sequence"/>
</dbReference>
<dbReference type="GO" id="GO:0005886">
    <property type="term" value="C:plasma membrane"/>
    <property type="evidence" value="ECO:0007669"/>
    <property type="project" value="UniProtKB-SubCell"/>
</dbReference>
<dbReference type="Pfam" id="PF00060">
    <property type="entry name" value="Lig_chan"/>
    <property type="match status" value="1"/>
</dbReference>
<evidence type="ECO:0000259" key="11">
    <source>
        <dbReference type="Pfam" id="PF00060"/>
    </source>
</evidence>
<organism evidence="12 13">
    <name type="scientific">Zootermopsis nevadensis</name>
    <name type="common">Dampwood termite</name>
    <dbReference type="NCBI Taxonomy" id="136037"/>
    <lineage>
        <taxon>Eukaryota</taxon>
        <taxon>Metazoa</taxon>
        <taxon>Ecdysozoa</taxon>
        <taxon>Arthropoda</taxon>
        <taxon>Hexapoda</taxon>
        <taxon>Insecta</taxon>
        <taxon>Pterygota</taxon>
        <taxon>Neoptera</taxon>
        <taxon>Polyneoptera</taxon>
        <taxon>Dictyoptera</taxon>
        <taxon>Blattodea</taxon>
        <taxon>Blattoidea</taxon>
        <taxon>Termitoidae</taxon>
        <taxon>Termopsidae</taxon>
        <taxon>Zootermopsis</taxon>
    </lineage>
</organism>
<evidence type="ECO:0000256" key="3">
    <source>
        <dbReference type="ARBA" id="ARBA00022475"/>
    </source>
</evidence>
<evidence type="ECO:0000313" key="12">
    <source>
        <dbReference type="EMBL" id="KDR11384.1"/>
    </source>
</evidence>
<dbReference type="SUPFAM" id="SSF53850">
    <property type="entry name" value="Periplasmic binding protein-like II"/>
    <property type="match status" value="1"/>
</dbReference>
<comment type="subcellular location">
    <subcellularLocation>
        <location evidence="1">Cell membrane</location>
        <topology evidence="1">Multi-pass membrane protein</topology>
    </subcellularLocation>
</comment>
<comment type="similarity">
    <text evidence="2">Belongs to the glutamate-gated ion channel (TC 1.A.10.1) family.</text>
</comment>
<dbReference type="GO" id="GO:0015276">
    <property type="term" value="F:ligand-gated monoatomic ion channel activity"/>
    <property type="evidence" value="ECO:0007669"/>
    <property type="project" value="InterPro"/>
</dbReference>
<dbReference type="OMA" id="LIFREMM"/>
<dbReference type="PANTHER" id="PTHR42643">
    <property type="entry name" value="IONOTROPIC RECEPTOR 20A-RELATED"/>
    <property type="match status" value="1"/>
</dbReference>
<dbReference type="AlphaFoldDB" id="A0A067QYM0"/>
<accession>A0A067QYM0</accession>
<evidence type="ECO:0000313" key="13">
    <source>
        <dbReference type="Proteomes" id="UP000027135"/>
    </source>
</evidence>
<feature type="transmembrane region" description="Helical" evidence="9">
    <location>
        <begin position="431"/>
        <end position="451"/>
    </location>
</feature>
<keyword evidence="13" id="KW-1185">Reference proteome</keyword>
<dbReference type="GO" id="GO:0050906">
    <property type="term" value="P:detection of stimulus involved in sensory perception"/>
    <property type="evidence" value="ECO:0007669"/>
    <property type="project" value="UniProtKB-ARBA"/>
</dbReference>
<evidence type="ECO:0000256" key="5">
    <source>
        <dbReference type="ARBA" id="ARBA00022989"/>
    </source>
</evidence>
<evidence type="ECO:0000256" key="1">
    <source>
        <dbReference type="ARBA" id="ARBA00004651"/>
    </source>
</evidence>
<keyword evidence="8" id="KW-0325">Glycoprotein</keyword>
<evidence type="ECO:0000256" key="2">
    <source>
        <dbReference type="ARBA" id="ARBA00008685"/>
    </source>
</evidence>
<protein>
    <recommendedName>
        <fullName evidence="11">Ionotropic glutamate receptor C-terminal domain-containing protein</fullName>
    </recommendedName>
</protein>
<feature type="transmembrane region" description="Helical" evidence="9">
    <location>
        <begin position="393"/>
        <end position="419"/>
    </location>
</feature>
<keyword evidence="3" id="KW-1003">Cell membrane</keyword>
<evidence type="ECO:0000256" key="10">
    <source>
        <dbReference type="SAM" id="SignalP"/>
    </source>
</evidence>
<dbReference type="InParanoid" id="A0A067QYM0"/>
<feature type="transmembrane region" description="Helical" evidence="9">
    <location>
        <begin position="578"/>
        <end position="603"/>
    </location>
</feature>
<keyword evidence="6 9" id="KW-0472">Membrane</keyword>
<evidence type="ECO:0000256" key="6">
    <source>
        <dbReference type="ARBA" id="ARBA00023136"/>
    </source>
</evidence>
<dbReference type="PANTHER" id="PTHR42643:SF30">
    <property type="entry name" value="IONOTROPIC RECEPTOR 40A-RELATED"/>
    <property type="match status" value="1"/>
</dbReference>
<reference evidence="12 13" key="1">
    <citation type="journal article" date="2014" name="Nat. Commun.">
        <title>Molecular traces of alternative social organization in a termite genome.</title>
        <authorList>
            <person name="Terrapon N."/>
            <person name="Li C."/>
            <person name="Robertson H.M."/>
            <person name="Ji L."/>
            <person name="Meng X."/>
            <person name="Booth W."/>
            <person name="Chen Z."/>
            <person name="Childers C.P."/>
            <person name="Glastad K.M."/>
            <person name="Gokhale K."/>
            <person name="Gowin J."/>
            <person name="Gronenberg W."/>
            <person name="Hermansen R.A."/>
            <person name="Hu H."/>
            <person name="Hunt B.G."/>
            <person name="Huylmans A.K."/>
            <person name="Khalil S.M."/>
            <person name="Mitchell R.D."/>
            <person name="Munoz-Torres M.C."/>
            <person name="Mustard J.A."/>
            <person name="Pan H."/>
            <person name="Reese J.T."/>
            <person name="Scharf M.E."/>
            <person name="Sun F."/>
            <person name="Vogel H."/>
            <person name="Xiao J."/>
            <person name="Yang W."/>
            <person name="Yang Z."/>
            <person name="Yang Z."/>
            <person name="Zhou J."/>
            <person name="Zhu J."/>
            <person name="Brent C.S."/>
            <person name="Elsik C.G."/>
            <person name="Goodisman M.A."/>
            <person name="Liberles D.A."/>
            <person name="Roe R.M."/>
            <person name="Vargo E.L."/>
            <person name="Vilcinskas A."/>
            <person name="Wang J."/>
            <person name="Bornberg-Bauer E."/>
            <person name="Korb J."/>
            <person name="Zhang G."/>
            <person name="Liebig J."/>
        </authorList>
    </citation>
    <scope>NUCLEOTIDE SEQUENCE [LARGE SCALE GENOMIC DNA]</scope>
    <source>
        <tissue evidence="12">Whole organism</tissue>
    </source>
</reference>
<dbReference type="InterPro" id="IPR052192">
    <property type="entry name" value="Insect_Ionotropic_Sensory_Rcpt"/>
</dbReference>
<dbReference type="InterPro" id="IPR001320">
    <property type="entry name" value="Iontro_rcpt_C"/>
</dbReference>
<feature type="chain" id="PRO_5013039892" description="Ionotropic glutamate receptor C-terminal domain-containing protein" evidence="10">
    <location>
        <begin position="16"/>
        <end position="615"/>
    </location>
</feature>
<keyword evidence="10" id="KW-0732">Signal</keyword>
<dbReference type="OrthoDB" id="413361at2759"/>